<dbReference type="OMA" id="HISICFK"/>
<dbReference type="PANTHER" id="PTHR11214">
    <property type="entry name" value="BETA-1,3-N-ACETYLGLUCOSAMINYLTRANSFERASE"/>
    <property type="match status" value="1"/>
</dbReference>
<keyword evidence="8 11" id="KW-0333">Golgi apparatus</keyword>
<dbReference type="GO" id="GO:0000139">
    <property type="term" value="C:Golgi membrane"/>
    <property type="evidence" value="ECO:0007669"/>
    <property type="project" value="UniProtKB-SubCell"/>
</dbReference>
<proteinExistence type="inferred from homology"/>
<dbReference type="RefSeq" id="XP_018019199.1">
    <property type="nucleotide sequence ID" value="XM_018163710.2"/>
</dbReference>
<evidence type="ECO:0000313" key="13">
    <source>
        <dbReference type="RefSeq" id="XP_018019199.1"/>
    </source>
</evidence>
<dbReference type="Pfam" id="PF01762">
    <property type="entry name" value="Galactosyl_T"/>
    <property type="match status" value="1"/>
</dbReference>
<dbReference type="GO" id="GO:0006493">
    <property type="term" value="P:protein O-linked glycosylation"/>
    <property type="evidence" value="ECO:0007669"/>
    <property type="project" value="TreeGrafter"/>
</dbReference>
<keyword evidence="7 11" id="KW-1133">Transmembrane helix</keyword>
<keyword evidence="10" id="KW-0325">Glycoprotein</keyword>
<dbReference type="AlphaFoldDB" id="A0A8B7NZE2"/>
<reference evidence="13" key="1">
    <citation type="submission" date="2025-08" db="UniProtKB">
        <authorList>
            <consortium name="RefSeq"/>
        </authorList>
    </citation>
    <scope>IDENTIFICATION</scope>
    <source>
        <tissue evidence="13">Whole organism</tissue>
    </source>
</reference>
<sequence length="472" mass="53515">MQKEKINRASRFPLYFIYDSFLHISICFKRKLKANRVFYIILVLFLLYLLFRRSTLSDREDTNAQKFSNILTNPNGENVKILAHADDAHKIIQNKNIDQPESLSDLKTDGVQEFKNGKANSGRSHSKQDLKELKLQGGEFKQDGGESEDDIETFMQNDVINNDNAGESEGNDDKLHSKINQNPQAVLIPNQDGGLKSKPIVNPHNYQLLLNNDRICGKGDQVWLFIAVLSSADHFEARNAIRRTWGSGQSLAPLRARLAFFLAAPQQALVQRQIESEAETYGDIIQEDFRDTYLNLTLKSVMALKWAQSHCVQAQYFMKTDDDIYVNAPKLMAFLRELSRTRDDYIVGCIKQKKSFAPVHLPNDFPMPPAHPLFTAGAGYVLTGSLVPLMYRASLHVPLVPVEDVYVTGHLARAVGVHPPLHHRAFSCGELLPDDCDVMQVFTGHKITPQRMLEIWAKINPQEYNNSPCFDF</sequence>
<evidence type="ECO:0000256" key="6">
    <source>
        <dbReference type="ARBA" id="ARBA00022968"/>
    </source>
</evidence>
<dbReference type="InterPro" id="IPR002659">
    <property type="entry name" value="Glyco_trans_31"/>
</dbReference>
<keyword evidence="9 11" id="KW-0472">Membrane</keyword>
<evidence type="ECO:0000256" key="2">
    <source>
        <dbReference type="ARBA" id="ARBA00008661"/>
    </source>
</evidence>
<evidence type="ECO:0000256" key="7">
    <source>
        <dbReference type="ARBA" id="ARBA00022989"/>
    </source>
</evidence>
<keyword evidence="6 11" id="KW-0735">Signal-anchor</keyword>
<evidence type="ECO:0000256" key="4">
    <source>
        <dbReference type="ARBA" id="ARBA00022679"/>
    </source>
</evidence>
<evidence type="ECO:0000256" key="3">
    <source>
        <dbReference type="ARBA" id="ARBA00022676"/>
    </source>
</evidence>
<evidence type="ECO:0000256" key="11">
    <source>
        <dbReference type="RuleBase" id="RU363063"/>
    </source>
</evidence>
<accession>A0A8B7NZE2</accession>
<dbReference type="GO" id="GO:0016758">
    <property type="term" value="F:hexosyltransferase activity"/>
    <property type="evidence" value="ECO:0007669"/>
    <property type="project" value="InterPro"/>
</dbReference>
<evidence type="ECO:0000256" key="9">
    <source>
        <dbReference type="ARBA" id="ARBA00023136"/>
    </source>
</evidence>
<dbReference type="EC" id="2.4.1.-" evidence="11"/>
<dbReference type="FunFam" id="3.90.550.50:FF:000001">
    <property type="entry name" value="Hexosyltransferase"/>
    <property type="match status" value="1"/>
</dbReference>
<keyword evidence="12" id="KW-1185">Reference proteome</keyword>
<dbReference type="GeneID" id="108675682"/>
<keyword evidence="5 11" id="KW-0812">Transmembrane</keyword>
<feature type="transmembrane region" description="Helical" evidence="11">
    <location>
        <begin position="34"/>
        <end position="51"/>
    </location>
</feature>
<keyword evidence="4" id="KW-0808">Transferase</keyword>
<name>A0A8B7NZE2_HYAAZ</name>
<comment type="subcellular location">
    <subcellularLocation>
        <location evidence="1 11">Golgi apparatus membrane</location>
        <topology evidence="1 11">Single-pass type II membrane protein</topology>
    </subcellularLocation>
</comment>
<dbReference type="OrthoDB" id="5512589at2759"/>
<dbReference type="Proteomes" id="UP000694843">
    <property type="component" value="Unplaced"/>
</dbReference>
<organism evidence="12 13">
    <name type="scientific">Hyalella azteca</name>
    <name type="common">Amphipod</name>
    <dbReference type="NCBI Taxonomy" id="294128"/>
    <lineage>
        <taxon>Eukaryota</taxon>
        <taxon>Metazoa</taxon>
        <taxon>Ecdysozoa</taxon>
        <taxon>Arthropoda</taxon>
        <taxon>Crustacea</taxon>
        <taxon>Multicrustacea</taxon>
        <taxon>Malacostraca</taxon>
        <taxon>Eumalacostraca</taxon>
        <taxon>Peracarida</taxon>
        <taxon>Amphipoda</taxon>
        <taxon>Senticaudata</taxon>
        <taxon>Talitrida</taxon>
        <taxon>Talitroidea</taxon>
        <taxon>Hyalellidae</taxon>
        <taxon>Hyalella</taxon>
    </lineage>
</organism>
<dbReference type="Gene3D" id="3.90.550.50">
    <property type="match status" value="1"/>
</dbReference>
<protein>
    <recommendedName>
        <fullName evidence="11">Hexosyltransferase</fullName>
        <ecNumber evidence="11">2.4.1.-</ecNumber>
    </recommendedName>
</protein>
<dbReference type="KEGG" id="hazt:108675682"/>
<evidence type="ECO:0000256" key="8">
    <source>
        <dbReference type="ARBA" id="ARBA00023034"/>
    </source>
</evidence>
<evidence type="ECO:0000313" key="12">
    <source>
        <dbReference type="Proteomes" id="UP000694843"/>
    </source>
</evidence>
<evidence type="ECO:0000256" key="5">
    <source>
        <dbReference type="ARBA" id="ARBA00022692"/>
    </source>
</evidence>
<gene>
    <name evidence="13" type="primary">LOC108675682</name>
</gene>
<evidence type="ECO:0000256" key="10">
    <source>
        <dbReference type="ARBA" id="ARBA00023180"/>
    </source>
</evidence>
<comment type="similarity">
    <text evidence="2 11">Belongs to the glycosyltransferase 31 family.</text>
</comment>
<evidence type="ECO:0000256" key="1">
    <source>
        <dbReference type="ARBA" id="ARBA00004323"/>
    </source>
</evidence>
<dbReference type="PANTHER" id="PTHR11214:SF314">
    <property type="entry name" value="HEXOSYLTRANSFERASE"/>
    <property type="match status" value="1"/>
</dbReference>
<keyword evidence="3 11" id="KW-0328">Glycosyltransferase</keyword>